<dbReference type="WBParaSite" id="OFLC_0000626401-mRNA-1">
    <property type="protein sequence ID" value="OFLC_0000626401-mRNA-1"/>
    <property type="gene ID" value="OFLC_0000626401"/>
</dbReference>
<name>A0A183HFK3_9BILA</name>
<dbReference type="EMBL" id="UZAJ01005853">
    <property type="protein sequence ID" value="VDO45955.1"/>
    <property type="molecule type" value="Genomic_DNA"/>
</dbReference>
<gene>
    <name evidence="1" type="ORF">OFLC_LOCUS6265</name>
</gene>
<dbReference type="AlphaFoldDB" id="A0A183HFK3"/>
<sequence length="79" mass="9244">MTMELISNLFEGKREEGIFHYHYDDHQNHCQQFGLSDNESLARMSLKGPGECYVNWNKVALDMATFDVTRSRIFAPESW</sequence>
<dbReference type="Proteomes" id="UP000267606">
    <property type="component" value="Unassembled WGS sequence"/>
</dbReference>
<protein>
    <submittedName>
        <fullName evidence="3">Phage protein</fullName>
    </submittedName>
</protein>
<reference evidence="1 2" key="2">
    <citation type="submission" date="2018-11" db="EMBL/GenBank/DDBJ databases">
        <authorList>
            <consortium name="Pathogen Informatics"/>
        </authorList>
    </citation>
    <scope>NUCLEOTIDE SEQUENCE [LARGE SCALE GENOMIC DNA]</scope>
</reference>
<reference evidence="3" key="1">
    <citation type="submission" date="2016-06" db="UniProtKB">
        <authorList>
            <consortium name="WormBaseParasite"/>
        </authorList>
    </citation>
    <scope>IDENTIFICATION</scope>
</reference>
<evidence type="ECO:0000313" key="2">
    <source>
        <dbReference type="Proteomes" id="UP000267606"/>
    </source>
</evidence>
<proteinExistence type="predicted"/>
<evidence type="ECO:0000313" key="3">
    <source>
        <dbReference type="WBParaSite" id="OFLC_0000626401-mRNA-1"/>
    </source>
</evidence>
<accession>A0A183HFK3</accession>
<keyword evidence="2" id="KW-1185">Reference proteome</keyword>
<organism evidence="3">
    <name type="scientific">Onchocerca flexuosa</name>
    <dbReference type="NCBI Taxonomy" id="387005"/>
    <lineage>
        <taxon>Eukaryota</taxon>
        <taxon>Metazoa</taxon>
        <taxon>Ecdysozoa</taxon>
        <taxon>Nematoda</taxon>
        <taxon>Chromadorea</taxon>
        <taxon>Rhabditida</taxon>
        <taxon>Spirurina</taxon>
        <taxon>Spiruromorpha</taxon>
        <taxon>Filarioidea</taxon>
        <taxon>Onchocercidae</taxon>
        <taxon>Onchocerca</taxon>
    </lineage>
</organism>
<evidence type="ECO:0000313" key="1">
    <source>
        <dbReference type="EMBL" id="VDO45955.1"/>
    </source>
</evidence>